<evidence type="ECO:0000313" key="2">
    <source>
        <dbReference type="WBParaSite" id="ES5_v2.g18969.t1"/>
    </source>
</evidence>
<evidence type="ECO:0000313" key="1">
    <source>
        <dbReference type="Proteomes" id="UP000887579"/>
    </source>
</evidence>
<proteinExistence type="predicted"/>
<sequence length="84" mass="9219">MDSESESLQLGEDGGSAIFRIFVGGGIDKEVVLEGVVEVDSSNPSIENLDLLFDDDDDVGHVEESIDDDEEDNDKICFDIIFYS</sequence>
<dbReference type="WBParaSite" id="ES5_v2.g18969.t1">
    <property type="protein sequence ID" value="ES5_v2.g18969.t1"/>
    <property type="gene ID" value="ES5_v2.g18969"/>
</dbReference>
<organism evidence="1 2">
    <name type="scientific">Panagrolaimus sp. ES5</name>
    <dbReference type="NCBI Taxonomy" id="591445"/>
    <lineage>
        <taxon>Eukaryota</taxon>
        <taxon>Metazoa</taxon>
        <taxon>Ecdysozoa</taxon>
        <taxon>Nematoda</taxon>
        <taxon>Chromadorea</taxon>
        <taxon>Rhabditida</taxon>
        <taxon>Tylenchina</taxon>
        <taxon>Panagrolaimomorpha</taxon>
        <taxon>Panagrolaimoidea</taxon>
        <taxon>Panagrolaimidae</taxon>
        <taxon>Panagrolaimus</taxon>
    </lineage>
</organism>
<reference evidence="2" key="1">
    <citation type="submission" date="2022-11" db="UniProtKB">
        <authorList>
            <consortium name="WormBaseParasite"/>
        </authorList>
    </citation>
    <scope>IDENTIFICATION</scope>
</reference>
<name>A0AC34FNJ1_9BILA</name>
<dbReference type="Proteomes" id="UP000887579">
    <property type="component" value="Unplaced"/>
</dbReference>
<protein>
    <submittedName>
        <fullName evidence="2">Uncharacterized protein</fullName>
    </submittedName>
</protein>
<accession>A0AC34FNJ1</accession>